<feature type="domain" description="Vacuolar protein sorting-associated protein 8 central" evidence="3">
    <location>
        <begin position="800"/>
        <end position="960"/>
    </location>
</feature>
<feature type="region of interest" description="Disordered" evidence="2">
    <location>
        <begin position="113"/>
        <end position="157"/>
    </location>
</feature>
<keyword evidence="6" id="KW-1185">Reference proteome</keyword>
<organism evidence="5 6">
    <name type="scientific">Apatococcus lobatus</name>
    <dbReference type="NCBI Taxonomy" id="904363"/>
    <lineage>
        <taxon>Eukaryota</taxon>
        <taxon>Viridiplantae</taxon>
        <taxon>Chlorophyta</taxon>
        <taxon>core chlorophytes</taxon>
        <taxon>Trebouxiophyceae</taxon>
        <taxon>Chlorellales</taxon>
        <taxon>Chlorellaceae</taxon>
        <taxon>Apatococcus</taxon>
    </lineage>
</organism>
<dbReference type="InterPro" id="IPR025941">
    <property type="entry name" value="Vps8_central_dom"/>
</dbReference>
<feature type="compositionally biased region" description="Low complexity" evidence="2">
    <location>
        <begin position="548"/>
        <end position="566"/>
    </location>
</feature>
<dbReference type="GO" id="GO:0030897">
    <property type="term" value="C:HOPS complex"/>
    <property type="evidence" value="ECO:0007669"/>
    <property type="project" value="TreeGrafter"/>
</dbReference>
<dbReference type="Pfam" id="PF23410">
    <property type="entry name" value="Beta-prop_VPS8"/>
    <property type="match status" value="1"/>
</dbReference>
<evidence type="ECO:0000256" key="1">
    <source>
        <dbReference type="ARBA" id="ARBA00009422"/>
    </source>
</evidence>
<dbReference type="EMBL" id="JALJOS010000030">
    <property type="protein sequence ID" value="KAK9822737.1"/>
    <property type="molecule type" value="Genomic_DNA"/>
</dbReference>
<dbReference type="Pfam" id="PF25066">
    <property type="entry name" value="TPR_VPS8_2"/>
    <property type="match status" value="1"/>
</dbReference>
<dbReference type="PROSITE" id="PS00678">
    <property type="entry name" value="WD_REPEATS_1"/>
    <property type="match status" value="1"/>
</dbReference>
<accession>A0AAW1QNC1</accession>
<dbReference type="PANTHER" id="PTHR12616">
    <property type="entry name" value="VACUOLAR PROTEIN SORTING VPS41"/>
    <property type="match status" value="1"/>
</dbReference>
<feature type="compositionally biased region" description="Low complexity" evidence="2">
    <location>
        <begin position="1670"/>
        <end position="1692"/>
    </location>
</feature>
<dbReference type="InterPro" id="IPR036322">
    <property type="entry name" value="WD40_repeat_dom_sf"/>
</dbReference>
<feature type="region of interest" description="Disordered" evidence="2">
    <location>
        <begin position="543"/>
        <end position="567"/>
    </location>
</feature>
<dbReference type="GO" id="GO:0006623">
    <property type="term" value="P:protein targeting to vacuole"/>
    <property type="evidence" value="ECO:0007669"/>
    <property type="project" value="InterPro"/>
</dbReference>
<evidence type="ECO:0000259" key="3">
    <source>
        <dbReference type="Pfam" id="PF12816"/>
    </source>
</evidence>
<dbReference type="InterPro" id="IPR015943">
    <property type="entry name" value="WD40/YVTN_repeat-like_dom_sf"/>
</dbReference>
<reference evidence="5 6" key="1">
    <citation type="journal article" date="2024" name="Nat. Commun.">
        <title>Phylogenomics reveals the evolutionary origins of lichenization in chlorophyte algae.</title>
        <authorList>
            <person name="Puginier C."/>
            <person name="Libourel C."/>
            <person name="Otte J."/>
            <person name="Skaloud P."/>
            <person name="Haon M."/>
            <person name="Grisel S."/>
            <person name="Petersen M."/>
            <person name="Berrin J.G."/>
            <person name="Delaux P.M."/>
            <person name="Dal Grande F."/>
            <person name="Keller J."/>
        </authorList>
    </citation>
    <scope>NUCLEOTIDE SEQUENCE [LARGE SCALE GENOMIC DNA]</scope>
    <source>
        <strain evidence="5 6">SAG 2145</strain>
    </source>
</reference>
<feature type="region of interest" description="Disordered" evidence="2">
    <location>
        <begin position="1735"/>
        <end position="1762"/>
    </location>
</feature>
<comment type="caution">
    <text evidence="5">The sequence shown here is derived from an EMBL/GenBank/DDBJ whole genome shotgun (WGS) entry which is preliminary data.</text>
</comment>
<evidence type="ECO:0000256" key="2">
    <source>
        <dbReference type="SAM" id="MobiDB-lite"/>
    </source>
</evidence>
<dbReference type="SUPFAM" id="SSF50978">
    <property type="entry name" value="WD40 repeat-like"/>
    <property type="match status" value="1"/>
</dbReference>
<dbReference type="GO" id="GO:0034058">
    <property type="term" value="P:endosomal vesicle fusion"/>
    <property type="evidence" value="ECO:0007669"/>
    <property type="project" value="TreeGrafter"/>
</dbReference>
<proteinExistence type="inferred from homology"/>
<feature type="region of interest" description="Disordered" evidence="2">
    <location>
        <begin position="1"/>
        <end position="45"/>
    </location>
</feature>
<evidence type="ECO:0000313" key="5">
    <source>
        <dbReference type="EMBL" id="KAK9822737.1"/>
    </source>
</evidence>
<dbReference type="InterPro" id="IPR059070">
    <property type="entry name" value="TPR_VPS8_2"/>
</dbReference>
<evidence type="ECO:0000313" key="6">
    <source>
        <dbReference type="Proteomes" id="UP001438707"/>
    </source>
</evidence>
<dbReference type="GO" id="GO:0005770">
    <property type="term" value="C:late endosome"/>
    <property type="evidence" value="ECO:0007669"/>
    <property type="project" value="TreeGrafter"/>
</dbReference>
<feature type="domain" description="VPS8-like TPR-like repeats" evidence="4">
    <location>
        <begin position="1551"/>
        <end position="1634"/>
    </location>
</feature>
<dbReference type="Gene3D" id="2.130.10.10">
    <property type="entry name" value="YVTN repeat-like/Quinoprotein amine dehydrogenase"/>
    <property type="match status" value="1"/>
</dbReference>
<dbReference type="Proteomes" id="UP001438707">
    <property type="component" value="Unassembled WGS sequence"/>
</dbReference>
<feature type="compositionally biased region" description="Polar residues" evidence="2">
    <location>
        <begin position="127"/>
        <end position="140"/>
    </location>
</feature>
<protein>
    <recommendedName>
        <fullName evidence="7">Vacuolar protein sorting-associated protein 8 central domain-containing protein</fullName>
    </recommendedName>
</protein>
<sequence length="1780" mass="188784">MEQSENVDRLLATLLSSDDEDEELKISPPDLEDQGRTNDTIKPSRVSGNQSVLVLTEQSTRIFTQVDASRSKAVTGFETADHSSAKLQEQPHEPALLDDIPANNSVSALVATSSQQLPGDAAVSSPKADNSGSHPASTLKPQDVAKAQATPSIGGEDHAVEQGMHAGIPKEAILDGDSKQLPDANVALNAAEEAERALASGAAAGQGFQHPPTAASVRERLRPCADDWPAQGRSDDAGTSIGGEVALKAEGLSAFQELFAKRAFFGEKQAVASFRGVVAIGMSSGVLVVLMPRGINAQGAPTGQPKVVQLGEAKQTGETAVSCVAFSNQGTIMASGHVNGDIFFWEFKKATWTPLKHFKEAHVTPVVQLSFLDGPIIVALSADSRGRVMHHNVTSYLSFTSYMLPGRLAKGPKPELLNESPEQGMLSQICALHAPLAKGPQRDPRQPLQGATVSVDGLCCLAGSEKIALGRVTPDAYFALLHNIIPPSTARPGCLPYAAWTFLEGRSATQHAGRDYVTCLALAWQNQIFVFKLDISAATPPSAAQGVSAEAPPSSQPSTAASSLRSTFRRASDSGAAEAAPPLASTLQAPVLLANWTADQEVTGLAWLEGHTLAAVFEQGAQTTIRLFTSDGLQHELMKLHDGLVCHNHLVNSEAVPEVAYHTAIAHGHDRLTLLGSRGAWSARLMGWQERLAYLRDIGHWGQSMYLGLSMYEAALQGQESHKGEEAKPYSPGGPNDPQHVGAVICALMQGYLDASLASSTQAANACAVVVESCLVLARPDFLWDQAFPRFKQAGKVGSFLEQLQPHILASHFSALAPEVMQALVEHYAVLGQPDAVERCVLQMDIASLDFNQIVKLCRQHHLLSALAYILNRGLDDFVTPAAELLLAMLSVPERPASPDAAGDAEVPPREIAANKLLAYLRCCFRGEAFPPGGSLLPSESRGLVKSQLLGFLLYGTATSLDSLLCVYGGGSASSAAALSTLQAHLQGPSPVLLCLAHTNLGALLVILSEALHEHQASASDLLASPAAARSTEDVSQVDTLCSAAQAVADALAAFAVPSQLKGSSIADLEPKASGQILHMLAAWMAEGRVTGSPATVREVLCHLVFADSESGQNPSQLEGSFVQIVQRSSQASPNEYSSSSAAHMLLGLARHAKFRKAEATILHLASDYAAAMSQLLQLQDSSEAAFDYITSVLTNTSLDKGQLKAFQAAVKGSIAKLAEADGRRAASLILNHFPDDHESVLQQLQSQPELQYKYLLGALQETEQEPKDASPSMMQPGGLAAGRQMSVPLQPGKFHAQLLQQPAMCELYIRLLCQFNATAVLPFLQGHDAYRVEMALACCQQHGIPAAEAYLLERQGDIPAALAIFISEINKANMLLTTAVKSGRVTLPRTAPREAGGKGAGIAAFLHRAAAYHPGLSRASSLQDPTNLPVGPQNEVMAAQTALRNAIALCERHVRDSAAEVSHSLWFEVLAAYVGMLRRVRNEEHKLARPSSPKKVMAPQGSLERPLDMRRLMSPEALKAASQHGLLRSPVGSGNAGAAIARTPSGQAAAVTQTERLAALQQLLTAFMEEAISHMAGHIPLRIIAERILAHHATDQFGDFRGTLLGLLAAYAYESSILAAATRLVSSDAFHALFSLYQSHTRYSQPSQPDEDGETSRPGGAAADSQDESSGAGPSAAGLSSSHASANAAPPEGSHMHRQQAAGLPGLPWPSRKKSADTSGLALAPLADAAALQHEAQKRASAPPRYPNFHLDYDAQPGSPLHRGGVDLEYLRLHDIQMR</sequence>
<dbReference type="Pfam" id="PF12816">
    <property type="entry name" value="TPR_Vps8"/>
    <property type="match status" value="1"/>
</dbReference>
<dbReference type="PANTHER" id="PTHR12616:SF8">
    <property type="entry name" value="VACUOLAR PROTEIN SORTING-ASSOCIATED PROTEIN 8 HOMOLOG"/>
    <property type="match status" value="1"/>
</dbReference>
<gene>
    <name evidence="5" type="ORF">WJX74_001543</name>
</gene>
<comment type="similarity">
    <text evidence="1">Belongs to the VPS8 family.</text>
</comment>
<dbReference type="InterPro" id="IPR019775">
    <property type="entry name" value="WD40_repeat_CS"/>
</dbReference>
<name>A0AAW1QNC1_9CHLO</name>
<feature type="region of interest" description="Disordered" evidence="2">
    <location>
        <begin position="1643"/>
        <end position="1720"/>
    </location>
</feature>
<evidence type="ECO:0008006" key="7">
    <source>
        <dbReference type="Google" id="ProtNLM"/>
    </source>
</evidence>
<dbReference type="InterPro" id="IPR045111">
    <property type="entry name" value="Vps41/Vps8"/>
</dbReference>
<evidence type="ECO:0000259" key="4">
    <source>
        <dbReference type="Pfam" id="PF25066"/>
    </source>
</evidence>